<dbReference type="AlphaFoldDB" id="E3MGV0"/>
<sequence length="94" mass="10143">MTLRLTLSTLLTLPPVEMCIRMIPPEDVSLGTSSATLSTTQTSLMITTQCTAPSCQTSTTTPVCTKCDIAAIAPVMEANTVFENMWALQMQTKK</sequence>
<evidence type="ECO:0000313" key="3">
    <source>
        <dbReference type="Proteomes" id="UP000008281"/>
    </source>
</evidence>
<dbReference type="EMBL" id="DS268444">
    <property type="protein sequence ID" value="EFP01769.1"/>
    <property type="molecule type" value="Genomic_DNA"/>
</dbReference>
<protein>
    <submittedName>
        <fullName evidence="2">Uncharacterized protein</fullName>
    </submittedName>
</protein>
<feature type="signal peptide" evidence="1">
    <location>
        <begin position="1"/>
        <end position="19"/>
    </location>
</feature>
<dbReference type="HOGENOM" id="CLU_2388319_0_0_1"/>
<dbReference type="InParanoid" id="E3MGV0"/>
<keyword evidence="1" id="KW-0732">Signal</keyword>
<evidence type="ECO:0000313" key="2">
    <source>
        <dbReference type="EMBL" id="EFP01769.1"/>
    </source>
</evidence>
<accession>E3MGV0</accession>
<organism evidence="3">
    <name type="scientific">Caenorhabditis remanei</name>
    <name type="common">Caenorhabditis vulgaris</name>
    <dbReference type="NCBI Taxonomy" id="31234"/>
    <lineage>
        <taxon>Eukaryota</taxon>
        <taxon>Metazoa</taxon>
        <taxon>Ecdysozoa</taxon>
        <taxon>Nematoda</taxon>
        <taxon>Chromadorea</taxon>
        <taxon>Rhabditida</taxon>
        <taxon>Rhabditina</taxon>
        <taxon>Rhabditomorpha</taxon>
        <taxon>Rhabditoidea</taxon>
        <taxon>Rhabditidae</taxon>
        <taxon>Peloderinae</taxon>
        <taxon>Caenorhabditis</taxon>
    </lineage>
</organism>
<reference evidence="2" key="1">
    <citation type="submission" date="2007-07" db="EMBL/GenBank/DDBJ databases">
        <title>PCAP assembly of the Caenorhabditis remanei genome.</title>
        <authorList>
            <consortium name="The Caenorhabditis remanei Sequencing Consortium"/>
            <person name="Wilson R.K."/>
        </authorList>
    </citation>
    <scope>NUCLEOTIDE SEQUENCE [LARGE SCALE GENOMIC DNA]</scope>
    <source>
        <strain evidence="2">PB4641</strain>
    </source>
</reference>
<evidence type="ECO:0000256" key="1">
    <source>
        <dbReference type="SAM" id="SignalP"/>
    </source>
</evidence>
<gene>
    <name evidence="2" type="ORF">CRE_23325</name>
</gene>
<name>E3MGV0_CAERE</name>
<keyword evidence="3" id="KW-1185">Reference proteome</keyword>
<dbReference type="Proteomes" id="UP000008281">
    <property type="component" value="Unassembled WGS sequence"/>
</dbReference>
<proteinExistence type="predicted"/>
<feature type="chain" id="PRO_5003174893" evidence="1">
    <location>
        <begin position="20"/>
        <end position="94"/>
    </location>
</feature>